<keyword evidence="1" id="KW-0479">Metal-binding</keyword>
<protein>
    <recommendedName>
        <fullName evidence="6">CCHC-type domain-containing protein</fullName>
    </recommendedName>
</protein>
<dbReference type="InterPro" id="IPR001878">
    <property type="entry name" value="Znf_CCHC"/>
</dbReference>
<dbReference type="AlphaFoldDB" id="A0A3M0JSA2"/>
<dbReference type="Pfam" id="PF00607">
    <property type="entry name" value="Gag_p24"/>
    <property type="match status" value="1"/>
</dbReference>
<feature type="domain" description="CCHC-type" evidence="6">
    <location>
        <begin position="254"/>
        <end position="269"/>
    </location>
</feature>
<evidence type="ECO:0000256" key="1">
    <source>
        <dbReference type="ARBA" id="ARBA00022723"/>
    </source>
</evidence>
<dbReference type="InterPro" id="IPR008916">
    <property type="entry name" value="Retrov_capsid_C"/>
</dbReference>
<dbReference type="PANTHER" id="PTHR40389:SF3">
    <property type="entry name" value="IGE-BINDING PROTEIN"/>
    <property type="match status" value="1"/>
</dbReference>
<dbReference type="OrthoDB" id="9217870at2759"/>
<evidence type="ECO:0000313" key="8">
    <source>
        <dbReference type="Proteomes" id="UP000269221"/>
    </source>
</evidence>
<evidence type="ECO:0000256" key="5">
    <source>
        <dbReference type="SAM" id="MobiDB-lite"/>
    </source>
</evidence>
<dbReference type="GO" id="GO:0016032">
    <property type="term" value="P:viral process"/>
    <property type="evidence" value="ECO:0007669"/>
    <property type="project" value="InterPro"/>
</dbReference>
<reference evidence="7 8" key="1">
    <citation type="submission" date="2018-07" db="EMBL/GenBank/DDBJ databases">
        <title>A high quality draft genome assembly of the barn swallow (H. rustica rustica).</title>
        <authorList>
            <person name="Formenti G."/>
            <person name="Chiara M."/>
            <person name="Poveda L."/>
            <person name="Francoijs K.-J."/>
            <person name="Bonisoli-Alquati A."/>
            <person name="Canova L."/>
            <person name="Gianfranceschi L."/>
            <person name="Horner D.S."/>
            <person name="Saino N."/>
        </authorList>
    </citation>
    <scope>NUCLEOTIDE SEQUENCE [LARGE SCALE GENOMIC DNA]</scope>
    <source>
        <strain evidence="7">Chelidonia</strain>
        <tissue evidence="7">Blood</tissue>
    </source>
</reference>
<proteinExistence type="predicted"/>
<dbReference type="GO" id="GO:0008270">
    <property type="term" value="F:zinc ion binding"/>
    <property type="evidence" value="ECO:0007669"/>
    <property type="project" value="UniProtKB-KW"/>
</dbReference>
<dbReference type="STRING" id="333673.A0A3M0JSA2"/>
<dbReference type="InterPro" id="IPR036875">
    <property type="entry name" value="Znf_CCHC_sf"/>
</dbReference>
<name>A0A3M0JSA2_HIRRU</name>
<evidence type="ECO:0000313" key="7">
    <source>
        <dbReference type="EMBL" id="RMC01640.1"/>
    </source>
</evidence>
<keyword evidence="3" id="KW-0862">Zinc</keyword>
<dbReference type="Gene3D" id="1.10.1200.30">
    <property type="match status" value="1"/>
</dbReference>
<gene>
    <name evidence="7" type="ORF">DUI87_21653</name>
</gene>
<evidence type="ECO:0000259" key="6">
    <source>
        <dbReference type="PROSITE" id="PS50158"/>
    </source>
</evidence>
<dbReference type="InterPro" id="IPR050195">
    <property type="entry name" value="Primate_lentivir_Gag_pol-like"/>
</dbReference>
<dbReference type="InterPro" id="IPR008919">
    <property type="entry name" value="Retrov_capsid_N"/>
</dbReference>
<keyword evidence="8" id="KW-1185">Reference proteome</keyword>
<sequence length="346" mass="37331">MACAGWGPSATLAFPVRVGGPEGNQRMYSLVNPKDVQAIVKAITDKGINSAMVSTLIDSVFGGDDMLPFDIKQTCRLIFDGAGMIVFKQEWEDNCAKQLALVTGADHPLHGSSLQQLMGTDPTMITPQAKAEGLRAHKIMTTTRAAREAIGSASMVIAKPSPWSTIKQSVSESFTQFVDRLQAALDSSALPSEAKGPVLAECLRQQCNSATKDILRSFPLGSNIADMIRHVAEEEHFAPIRAAVHTTITSVVACFKCGRAGHVAMDCPQLGHPSTLVPPHQSRPRGPCWVCGKKGHFAKECRSKNQGNGRGRGQQGHTQLSPTWDVKRPSYANPKWGEELPNPFPP</sequence>
<dbReference type="EMBL" id="QRBI01000136">
    <property type="protein sequence ID" value="RMC01640.1"/>
    <property type="molecule type" value="Genomic_DNA"/>
</dbReference>
<dbReference type="SUPFAM" id="SSF47943">
    <property type="entry name" value="Retrovirus capsid protein, N-terminal core domain"/>
    <property type="match status" value="1"/>
</dbReference>
<feature type="region of interest" description="Disordered" evidence="5">
    <location>
        <begin position="302"/>
        <end position="346"/>
    </location>
</feature>
<dbReference type="SUPFAM" id="SSF57756">
    <property type="entry name" value="Retrovirus zinc finger-like domains"/>
    <property type="match status" value="1"/>
</dbReference>
<evidence type="ECO:0000256" key="3">
    <source>
        <dbReference type="ARBA" id="ARBA00022833"/>
    </source>
</evidence>
<dbReference type="PANTHER" id="PTHR40389">
    <property type="entry name" value="ENDOGENOUS RETROVIRUS GROUP K MEMBER 24 GAG POLYPROTEIN-RELATED"/>
    <property type="match status" value="1"/>
</dbReference>
<organism evidence="7 8">
    <name type="scientific">Hirundo rustica rustica</name>
    <dbReference type="NCBI Taxonomy" id="333673"/>
    <lineage>
        <taxon>Eukaryota</taxon>
        <taxon>Metazoa</taxon>
        <taxon>Chordata</taxon>
        <taxon>Craniata</taxon>
        <taxon>Vertebrata</taxon>
        <taxon>Euteleostomi</taxon>
        <taxon>Archelosauria</taxon>
        <taxon>Archosauria</taxon>
        <taxon>Dinosauria</taxon>
        <taxon>Saurischia</taxon>
        <taxon>Theropoda</taxon>
        <taxon>Coelurosauria</taxon>
        <taxon>Aves</taxon>
        <taxon>Neognathae</taxon>
        <taxon>Neoaves</taxon>
        <taxon>Telluraves</taxon>
        <taxon>Australaves</taxon>
        <taxon>Passeriformes</taxon>
        <taxon>Sylvioidea</taxon>
        <taxon>Hirundinidae</taxon>
        <taxon>Hirundo</taxon>
    </lineage>
</organism>
<evidence type="ECO:0000256" key="2">
    <source>
        <dbReference type="ARBA" id="ARBA00022771"/>
    </source>
</evidence>
<dbReference type="InterPro" id="IPR045345">
    <property type="entry name" value="Gag_p24_C"/>
</dbReference>
<keyword evidence="2 4" id="KW-0863">Zinc-finger</keyword>
<accession>A0A3M0JSA2</accession>
<evidence type="ECO:0000256" key="4">
    <source>
        <dbReference type="PROSITE-ProRule" id="PRU00047"/>
    </source>
</evidence>
<dbReference type="Pfam" id="PF00098">
    <property type="entry name" value="zf-CCHC"/>
    <property type="match status" value="2"/>
</dbReference>
<dbReference type="Proteomes" id="UP000269221">
    <property type="component" value="Unassembled WGS sequence"/>
</dbReference>
<dbReference type="Pfam" id="PF19317">
    <property type="entry name" value="Gag_p24_C"/>
    <property type="match status" value="1"/>
</dbReference>
<feature type="domain" description="CCHC-type" evidence="6">
    <location>
        <begin position="288"/>
        <end position="303"/>
    </location>
</feature>
<dbReference type="SUPFAM" id="SSF47353">
    <property type="entry name" value="Retrovirus capsid dimerization domain-like"/>
    <property type="match status" value="1"/>
</dbReference>
<dbReference type="Gene3D" id="4.10.60.10">
    <property type="entry name" value="Zinc finger, CCHC-type"/>
    <property type="match status" value="1"/>
</dbReference>
<dbReference type="GO" id="GO:0003676">
    <property type="term" value="F:nucleic acid binding"/>
    <property type="evidence" value="ECO:0007669"/>
    <property type="project" value="InterPro"/>
</dbReference>
<dbReference type="Gene3D" id="1.10.375.10">
    <property type="entry name" value="Human Immunodeficiency Virus Type 1 Capsid Protein"/>
    <property type="match status" value="1"/>
</dbReference>
<dbReference type="SMART" id="SM00343">
    <property type="entry name" value="ZnF_C2HC"/>
    <property type="match status" value="2"/>
</dbReference>
<dbReference type="PROSITE" id="PS50158">
    <property type="entry name" value="ZF_CCHC"/>
    <property type="match status" value="2"/>
</dbReference>
<comment type="caution">
    <text evidence="7">The sequence shown here is derived from an EMBL/GenBank/DDBJ whole genome shotgun (WGS) entry which is preliminary data.</text>
</comment>